<keyword evidence="2" id="KW-0663">Pyridoxal phosphate</keyword>
<evidence type="ECO:0000313" key="6">
    <source>
        <dbReference type="EMBL" id="EHO42835.1"/>
    </source>
</evidence>
<organism evidence="6 7">
    <name type="scientific">Caldithrix abyssi DSM 13497</name>
    <dbReference type="NCBI Taxonomy" id="880073"/>
    <lineage>
        <taxon>Bacteria</taxon>
        <taxon>Pseudomonadati</taxon>
        <taxon>Calditrichota</taxon>
        <taxon>Calditrichia</taxon>
        <taxon>Calditrichales</taxon>
        <taxon>Calditrichaceae</taxon>
        <taxon>Caldithrix</taxon>
    </lineage>
</organism>
<dbReference type="Proteomes" id="UP000183868">
    <property type="component" value="Chromosome"/>
</dbReference>
<dbReference type="GO" id="GO:0004794">
    <property type="term" value="F:threonine deaminase activity"/>
    <property type="evidence" value="ECO:0007669"/>
    <property type="project" value="TreeGrafter"/>
</dbReference>
<dbReference type="EMBL" id="CP018099">
    <property type="protein sequence ID" value="APF18870.1"/>
    <property type="molecule type" value="Genomic_DNA"/>
</dbReference>
<dbReference type="eggNOG" id="COG0498">
    <property type="taxonomic scope" value="Bacteria"/>
</dbReference>
<dbReference type="AlphaFoldDB" id="H1XV02"/>
<dbReference type="GO" id="GO:0009097">
    <property type="term" value="P:isoleucine biosynthetic process"/>
    <property type="evidence" value="ECO:0007669"/>
    <property type="project" value="TreeGrafter"/>
</dbReference>
<dbReference type="Pfam" id="PF00291">
    <property type="entry name" value="PALP"/>
    <property type="match status" value="1"/>
</dbReference>
<evidence type="ECO:0000256" key="2">
    <source>
        <dbReference type="ARBA" id="ARBA00022898"/>
    </source>
</evidence>
<reference evidence="5 8" key="2">
    <citation type="submission" date="2016-11" db="EMBL/GenBank/DDBJ databases">
        <title>Genomic analysis of Caldithrix abyssi and proposal of a novel bacterial phylum Caldithrichaeota.</title>
        <authorList>
            <person name="Kublanov I."/>
            <person name="Sigalova O."/>
            <person name="Gavrilov S."/>
            <person name="Lebedinsky A."/>
            <person name="Ivanova N."/>
            <person name="Daum C."/>
            <person name="Reddy T."/>
            <person name="Klenk H.P."/>
            <person name="Goker M."/>
            <person name="Reva O."/>
            <person name="Miroshnichenko M."/>
            <person name="Kyprides N."/>
            <person name="Woyke T."/>
            <person name="Gelfand M."/>
        </authorList>
    </citation>
    <scope>NUCLEOTIDE SEQUENCE [LARGE SCALE GENOMIC DNA]</scope>
    <source>
        <strain evidence="5 8">LF13</strain>
    </source>
</reference>
<dbReference type="GO" id="GO:0006567">
    <property type="term" value="P:L-threonine catabolic process"/>
    <property type="evidence" value="ECO:0007669"/>
    <property type="project" value="TreeGrafter"/>
</dbReference>
<dbReference type="PaxDb" id="880073-Calab_3231"/>
<feature type="domain" description="Tryptophan synthase beta chain-like PALP" evidence="4">
    <location>
        <begin position="117"/>
        <end position="394"/>
    </location>
</feature>
<gene>
    <name evidence="5" type="ORF">Cabys_2121</name>
    <name evidence="6" type="ORF">Calab_3231</name>
</gene>
<dbReference type="EMBL" id="CM001402">
    <property type="protein sequence ID" value="EHO42835.1"/>
    <property type="molecule type" value="Genomic_DNA"/>
</dbReference>
<name>H1XV02_CALAY</name>
<evidence type="ECO:0000313" key="8">
    <source>
        <dbReference type="Proteomes" id="UP000183868"/>
    </source>
</evidence>
<dbReference type="SUPFAM" id="SSF53686">
    <property type="entry name" value="Tryptophan synthase beta subunit-like PLP-dependent enzymes"/>
    <property type="match status" value="1"/>
</dbReference>
<dbReference type="KEGG" id="caby:Cabys_2121"/>
<accession>H1XV02</accession>
<evidence type="ECO:0000259" key="4">
    <source>
        <dbReference type="Pfam" id="PF00291"/>
    </source>
</evidence>
<dbReference type="HOGENOM" id="CLU_028142_4_1_0"/>
<sequence>MENRYFYRCTQCGREYAARHIETQFVYLCPHCGRAEPNAPLTGVLEVIYDYKQIAGVLSMQRFLTFRPGVPWQYPQLWPLEYDPATLQLKGLEPRLLHNLTLPSNQLLELEWEGRAFSVLDETRNPTFSFKDRASILVVLKAIQMGVKEIAAASTGNAGSSLAGICARSGLKAQIWAPQAIPQAKLLQIKAYGAIIHLVQGDYDLAFDQSIEISRQNQWYNRNTAYNPLTIEGKKSAAFDLFIQTNGRLPDVIFVPVGDGVIISGLFKGLRDLKALGWIERLPRLIAVQSSGSDALVRYMQEGKFVFKKANTLADSISAGAPRNLYLAARSVRESQGQAIAVSDEAIVKAQMILARKYGLLAEPAAAASFAGFLKLLAEAKLDRSERPLLLLTGNGLKDVEALKRIGEFGTARFSNGTKETGDVQ</sequence>
<protein>
    <submittedName>
        <fullName evidence="6">Threonine synthase</fullName>
    </submittedName>
</protein>
<dbReference type="GO" id="GO:0006565">
    <property type="term" value="P:L-serine catabolic process"/>
    <property type="evidence" value="ECO:0007669"/>
    <property type="project" value="TreeGrafter"/>
</dbReference>
<dbReference type="Proteomes" id="UP000004671">
    <property type="component" value="Chromosome"/>
</dbReference>
<dbReference type="PANTHER" id="PTHR48078:SF6">
    <property type="entry name" value="L-THREONINE DEHYDRATASE CATABOLIC TDCB"/>
    <property type="match status" value="1"/>
</dbReference>
<dbReference type="Gene3D" id="3.40.50.1100">
    <property type="match status" value="2"/>
</dbReference>
<dbReference type="InParanoid" id="H1XV02"/>
<dbReference type="InterPro" id="IPR001926">
    <property type="entry name" value="TrpB-like_PALP"/>
</dbReference>
<evidence type="ECO:0000256" key="1">
    <source>
        <dbReference type="ARBA" id="ARBA00001933"/>
    </source>
</evidence>
<comment type="cofactor">
    <cofactor evidence="1">
        <name>pyridoxal 5'-phosphate</name>
        <dbReference type="ChEBI" id="CHEBI:597326"/>
    </cofactor>
</comment>
<proteinExistence type="predicted"/>
<dbReference type="PANTHER" id="PTHR48078">
    <property type="entry name" value="THREONINE DEHYDRATASE, MITOCHONDRIAL-RELATED"/>
    <property type="match status" value="1"/>
</dbReference>
<reference evidence="6 7" key="1">
    <citation type="submission" date="2011-09" db="EMBL/GenBank/DDBJ databases">
        <title>The permanent draft genome of Caldithrix abyssi DSM 13497.</title>
        <authorList>
            <consortium name="US DOE Joint Genome Institute (JGI-PGF)"/>
            <person name="Lucas S."/>
            <person name="Han J."/>
            <person name="Lapidus A."/>
            <person name="Bruce D."/>
            <person name="Goodwin L."/>
            <person name="Pitluck S."/>
            <person name="Peters L."/>
            <person name="Kyrpides N."/>
            <person name="Mavromatis K."/>
            <person name="Ivanova N."/>
            <person name="Mikhailova N."/>
            <person name="Chertkov O."/>
            <person name="Detter J.C."/>
            <person name="Tapia R."/>
            <person name="Han C."/>
            <person name="Land M."/>
            <person name="Hauser L."/>
            <person name="Markowitz V."/>
            <person name="Cheng J.-F."/>
            <person name="Hugenholtz P."/>
            <person name="Woyke T."/>
            <person name="Wu D."/>
            <person name="Spring S."/>
            <person name="Brambilla E."/>
            <person name="Klenk H.-P."/>
            <person name="Eisen J.A."/>
        </authorList>
    </citation>
    <scope>NUCLEOTIDE SEQUENCE [LARGE SCALE GENOMIC DNA]</scope>
    <source>
        <strain evidence="6 7">DSM 13497</strain>
    </source>
</reference>
<dbReference type="InterPro" id="IPR050147">
    <property type="entry name" value="Ser/Thr_Dehydratase"/>
</dbReference>
<dbReference type="GO" id="GO:0003941">
    <property type="term" value="F:L-serine ammonia-lyase activity"/>
    <property type="evidence" value="ECO:0007669"/>
    <property type="project" value="TreeGrafter"/>
</dbReference>
<dbReference type="RefSeq" id="WP_006930189.1">
    <property type="nucleotide sequence ID" value="NZ_CM001402.1"/>
</dbReference>
<dbReference type="FunCoup" id="H1XV02">
    <property type="interactions" value="497"/>
</dbReference>
<keyword evidence="7" id="KW-1185">Reference proteome</keyword>
<dbReference type="InterPro" id="IPR036052">
    <property type="entry name" value="TrpB-like_PALP_sf"/>
</dbReference>
<keyword evidence="3" id="KW-0456">Lyase</keyword>
<evidence type="ECO:0000313" key="5">
    <source>
        <dbReference type="EMBL" id="APF18870.1"/>
    </source>
</evidence>
<evidence type="ECO:0000313" key="7">
    <source>
        <dbReference type="Proteomes" id="UP000004671"/>
    </source>
</evidence>
<dbReference type="STRING" id="880073.Cabys_2121"/>
<evidence type="ECO:0000256" key="3">
    <source>
        <dbReference type="ARBA" id="ARBA00023239"/>
    </source>
</evidence>